<dbReference type="SUPFAM" id="SSF55797">
    <property type="entry name" value="PR-1-like"/>
    <property type="match status" value="1"/>
</dbReference>
<sequence>MKIILLCFASACLFELAYSACTYSKLSQVDRDSITNYHNNYRSMLAKGQSATPNGFAPPAKNMYTIVS</sequence>
<proteinExistence type="predicted"/>
<feature type="signal peptide" evidence="1">
    <location>
        <begin position="1"/>
        <end position="19"/>
    </location>
</feature>
<organism evidence="2 3">
    <name type="scientific">Acrobeloides nanus</name>
    <dbReference type="NCBI Taxonomy" id="290746"/>
    <lineage>
        <taxon>Eukaryota</taxon>
        <taxon>Metazoa</taxon>
        <taxon>Ecdysozoa</taxon>
        <taxon>Nematoda</taxon>
        <taxon>Chromadorea</taxon>
        <taxon>Rhabditida</taxon>
        <taxon>Tylenchina</taxon>
        <taxon>Cephalobomorpha</taxon>
        <taxon>Cephaloboidea</taxon>
        <taxon>Cephalobidae</taxon>
        <taxon>Acrobeloides</taxon>
    </lineage>
</organism>
<dbReference type="Gene3D" id="3.40.33.10">
    <property type="entry name" value="CAP"/>
    <property type="match status" value="1"/>
</dbReference>
<reference evidence="3" key="1">
    <citation type="submission" date="2022-11" db="UniProtKB">
        <authorList>
            <consortium name="WormBaseParasite"/>
        </authorList>
    </citation>
    <scope>IDENTIFICATION</scope>
</reference>
<dbReference type="WBParaSite" id="ACRNAN_scaffold8861.g22068.t1">
    <property type="protein sequence ID" value="ACRNAN_scaffold8861.g22068.t1"/>
    <property type="gene ID" value="ACRNAN_scaffold8861.g22068"/>
</dbReference>
<keyword evidence="1" id="KW-0732">Signal</keyword>
<dbReference type="AlphaFoldDB" id="A0A914EJJ3"/>
<name>A0A914EJJ3_9BILA</name>
<keyword evidence="2" id="KW-1185">Reference proteome</keyword>
<evidence type="ECO:0000313" key="3">
    <source>
        <dbReference type="WBParaSite" id="ACRNAN_scaffold8861.g22068.t1"/>
    </source>
</evidence>
<protein>
    <submittedName>
        <fullName evidence="3">SCP domain-containing protein</fullName>
    </submittedName>
</protein>
<evidence type="ECO:0000256" key="1">
    <source>
        <dbReference type="SAM" id="SignalP"/>
    </source>
</evidence>
<feature type="chain" id="PRO_5037816866" evidence="1">
    <location>
        <begin position="20"/>
        <end position="68"/>
    </location>
</feature>
<dbReference type="Proteomes" id="UP000887540">
    <property type="component" value="Unplaced"/>
</dbReference>
<evidence type="ECO:0000313" key="2">
    <source>
        <dbReference type="Proteomes" id="UP000887540"/>
    </source>
</evidence>
<dbReference type="InterPro" id="IPR035940">
    <property type="entry name" value="CAP_sf"/>
</dbReference>
<accession>A0A914EJJ3</accession>